<dbReference type="Proteomes" id="UP000177870">
    <property type="component" value="Chromosome"/>
</dbReference>
<dbReference type="AlphaFoldDB" id="A0A1D8TTJ9"/>
<evidence type="ECO:0000259" key="2">
    <source>
        <dbReference type="Pfam" id="PF13699"/>
    </source>
</evidence>
<feature type="region of interest" description="Disordered" evidence="1">
    <location>
        <begin position="99"/>
        <end position="161"/>
    </location>
</feature>
<name>A0A1D8TTJ9_9CYAN</name>
<dbReference type="RefSeq" id="WP_070393346.1">
    <property type="nucleotide sequence ID" value="NZ_CP017599.1"/>
</dbReference>
<gene>
    <name evidence="3" type="ORF">BJP34_16875</name>
</gene>
<dbReference type="InterPro" id="IPR025295">
    <property type="entry name" value="eCIS_core_dom"/>
</dbReference>
<organism evidence="3 4">
    <name type="scientific">Moorena producens PAL-8-15-08-1</name>
    <dbReference type="NCBI Taxonomy" id="1458985"/>
    <lineage>
        <taxon>Bacteria</taxon>
        <taxon>Bacillati</taxon>
        <taxon>Cyanobacteriota</taxon>
        <taxon>Cyanophyceae</taxon>
        <taxon>Coleofasciculales</taxon>
        <taxon>Coleofasciculaceae</taxon>
        <taxon>Moorena</taxon>
    </lineage>
</organism>
<dbReference type="Pfam" id="PF13699">
    <property type="entry name" value="eCIS_core"/>
    <property type="match status" value="1"/>
</dbReference>
<proteinExistence type="predicted"/>
<sequence>MEKSTYQYVRKSNESSQKDADNWILQRSAVRQLPAKTLTPQTQSPAGDRSGLKLDLTQIPVSNYSAMPVQAKLEIRPAGDKYELEADRVAKQVVQQLHQSQSGKLQQRQTLQGEGNQEVEEELQRKPRLQLKGDREGMSATPELESSIARSRGSGQPLSEGIREPMEKAFGGVDFSGVKVHTDGQSDQLNHSMQAKAFTTGQDIFFRQGAYDPGSQGGQELLAHELTHVVQQNGGVVQGVLQHKKEEQEKSTNLRLHLQNVPTIQRYTEIKKGSKEYPAKKKRKFLFQDKDGTEDERFFTSQTEVDESFLSNERDEKGTYLPNLVHRSEADLKISDNCDLAIEDTSDEPKNFFATKALVDSANELLKRQGGKVTFKRTNRYLLVVSGSKEKKLYQVEPYVSTGKSPSVQGTNVRTPQRCNEMADFVSGKPGVEADATTKVNVVLADVLDKITDGRHKYAEQLTTVMKICAKDMSAVGEYEKLVSELSLEFRKFMGDPSTKDKMDGLLQEANVNEYMNPDLGNAIVTISATTTEEAASRDKENTFMYHFGTVVAKSGSDYITMENYARREEKNKNKLSGGDPLFFFRMYGTKKEAITWHRENLKTGAFIGAVLSFVVS</sequence>
<feature type="compositionally biased region" description="Polar residues" evidence="1">
    <location>
        <begin position="99"/>
        <end position="115"/>
    </location>
</feature>
<dbReference type="KEGG" id="mpro:BJP34_16875"/>
<feature type="region of interest" description="Disordered" evidence="1">
    <location>
        <begin position="1"/>
        <end position="21"/>
    </location>
</feature>
<evidence type="ECO:0000313" key="4">
    <source>
        <dbReference type="Proteomes" id="UP000177870"/>
    </source>
</evidence>
<dbReference type="STRING" id="1458985.BJP34_16875"/>
<evidence type="ECO:0000256" key="1">
    <source>
        <dbReference type="SAM" id="MobiDB-lite"/>
    </source>
</evidence>
<reference evidence="4" key="1">
    <citation type="submission" date="2016-10" db="EMBL/GenBank/DDBJ databases">
        <title>Comparative genomics uncovers the prolific and rare metabolic potential of the cyanobacterial genus Moorea.</title>
        <authorList>
            <person name="Leao T."/>
            <person name="Castelao G."/>
            <person name="Korobeynikov A."/>
            <person name="Monroe E.A."/>
            <person name="Podell S."/>
            <person name="Glukhov E."/>
            <person name="Allen E."/>
            <person name="Gerwick W.H."/>
            <person name="Gerwick L."/>
        </authorList>
    </citation>
    <scope>NUCLEOTIDE SEQUENCE [LARGE SCALE GENOMIC DNA]</scope>
    <source>
        <strain evidence="4">PAL-8-15-08-1</strain>
    </source>
</reference>
<dbReference type="EMBL" id="CP017599">
    <property type="protein sequence ID" value="AOX00895.1"/>
    <property type="molecule type" value="Genomic_DNA"/>
</dbReference>
<evidence type="ECO:0000313" key="3">
    <source>
        <dbReference type="EMBL" id="AOX00895.1"/>
    </source>
</evidence>
<feature type="domain" description="eCIS core" evidence="2">
    <location>
        <begin position="157"/>
        <end position="235"/>
    </location>
</feature>
<protein>
    <recommendedName>
        <fullName evidence="2">eCIS core domain-containing protein</fullName>
    </recommendedName>
</protein>
<accession>A0A1D8TTJ9</accession>
<feature type="compositionally biased region" description="Basic and acidic residues" evidence="1">
    <location>
        <begin position="11"/>
        <end position="21"/>
    </location>
</feature>